<gene>
    <name evidence="2" type="ORF">CR513_09633</name>
</gene>
<evidence type="ECO:0000256" key="1">
    <source>
        <dbReference type="SAM" id="MobiDB-lite"/>
    </source>
</evidence>
<dbReference type="Proteomes" id="UP000257109">
    <property type="component" value="Unassembled WGS sequence"/>
</dbReference>
<keyword evidence="3" id="KW-1185">Reference proteome</keyword>
<proteinExistence type="predicted"/>
<reference evidence="2" key="1">
    <citation type="submission" date="2018-05" db="EMBL/GenBank/DDBJ databases">
        <title>Draft genome of Mucuna pruriens seed.</title>
        <authorList>
            <person name="Nnadi N.E."/>
            <person name="Vos R."/>
            <person name="Hasami M.H."/>
            <person name="Devisetty U.K."/>
            <person name="Aguiy J.C."/>
        </authorList>
    </citation>
    <scope>NUCLEOTIDE SEQUENCE [LARGE SCALE GENOMIC DNA]</scope>
    <source>
        <strain evidence="2">JCA_2017</strain>
    </source>
</reference>
<evidence type="ECO:0000313" key="3">
    <source>
        <dbReference type="Proteomes" id="UP000257109"/>
    </source>
</evidence>
<feature type="compositionally biased region" description="Basic and acidic residues" evidence="1">
    <location>
        <begin position="55"/>
        <end position="68"/>
    </location>
</feature>
<organism evidence="2 3">
    <name type="scientific">Mucuna pruriens</name>
    <name type="common">Velvet bean</name>
    <name type="synonym">Dolichos pruriens</name>
    <dbReference type="NCBI Taxonomy" id="157652"/>
    <lineage>
        <taxon>Eukaryota</taxon>
        <taxon>Viridiplantae</taxon>
        <taxon>Streptophyta</taxon>
        <taxon>Embryophyta</taxon>
        <taxon>Tracheophyta</taxon>
        <taxon>Spermatophyta</taxon>
        <taxon>Magnoliopsida</taxon>
        <taxon>eudicotyledons</taxon>
        <taxon>Gunneridae</taxon>
        <taxon>Pentapetalae</taxon>
        <taxon>rosids</taxon>
        <taxon>fabids</taxon>
        <taxon>Fabales</taxon>
        <taxon>Fabaceae</taxon>
        <taxon>Papilionoideae</taxon>
        <taxon>50 kb inversion clade</taxon>
        <taxon>NPAAA clade</taxon>
        <taxon>indigoferoid/millettioid clade</taxon>
        <taxon>Phaseoleae</taxon>
        <taxon>Mucuna</taxon>
    </lineage>
</organism>
<name>A0A371HUB1_MUCPR</name>
<feature type="region of interest" description="Disordered" evidence="1">
    <location>
        <begin position="55"/>
        <end position="105"/>
    </location>
</feature>
<accession>A0A371HUB1</accession>
<comment type="caution">
    <text evidence="2">The sequence shown here is derived from an EMBL/GenBank/DDBJ whole genome shotgun (WGS) entry which is preliminary data.</text>
</comment>
<evidence type="ECO:0000313" key="2">
    <source>
        <dbReference type="EMBL" id="RDY06375.1"/>
    </source>
</evidence>
<dbReference type="AlphaFoldDB" id="A0A371HUB1"/>
<sequence>MESHHFPKEEIGHMKCIIYLMTRLEEQLTRLGGGLETIKADTMSVQAKMVALSKEKGKSVTSIHENEGSRVGSLNGPSIEPHSLHQSEMSERPRREMRREGEPCKERRQRCKVIFGLGNEG</sequence>
<dbReference type="EMBL" id="QJKJ01001698">
    <property type="protein sequence ID" value="RDY06375.1"/>
    <property type="molecule type" value="Genomic_DNA"/>
</dbReference>
<feature type="non-terminal residue" evidence="2">
    <location>
        <position position="1"/>
    </location>
</feature>
<protein>
    <submittedName>
        <fullName evidence="2">Uncharacterized protein</fullName>
    </submittedName>
</protein>
<feature type="compositionally biased region" description="Basic and acidic residues" evidence="1">
    <location>
        <begin position="82"/>
        <end position="105"/>
    </location>
</feature>